<keyword evidence="3" id="KW-1185">Reference proteome</keyword>
<dbReference type="Ensembl" id="ENSEBUT00000015792.1">
    <property type="protein sequence ID" value="ENSEBUP00000015215.1"/>
    <property type="gene ID" value="ENSEBUG00000009584.1"/>
</dbReference>
<protein>
    <submittedName>
        <fullName evidence="2">Uncharacterized protein</fullName>
    </submittedName>
</protein>
<feature type="transmembrane region" description="Helical" evidence="1">
    <location>
        <begin position="26"/>
        <end position="49"/>
    </location>
</feature>
<evidence type="ECO:0000313" key="3">
    <source>
        <dbReference type="Proteomes" id="UP000694388"/>
    </source>
</evidence>
<keyword evidence="1" id="KW-0472">Membrane</keyword>
<keyword evidence="1" id="KW-0812">Transmembrane</keyword>
<evidence type="ECO:0000256" key="1">
    <source>
        <dbReference type="SAM" id="Phobius"/>
    </source>
</evidence>
<reference evidence="2" key="2">
    <citation type="submission" date="2025-09" db="UniProtKB">
        <authorList>
            <consortium name="Ensembl"/>
        </authorList>
    </citation>
    <scope>IDENTIFICATION</scope>
</reference>
<dbReference type="Proteomes" id="UP000694388">
    <property type="component" value="Unplaced"/>
</dbReference>
<keyword evidence="1" id="KW-1133">Transmembrane helix</keyword>
<organism evidence="2 3">
    <name type="scientific">Eptatretus burgeri</name>
    <name type="common">Inshore hagfish</name>
    <dbReference type="NCBI Taxonomy" id="7764"/>
    <lineage>
        <taxon>Eukaryota</taxon>
        <taxon>Metazoa</taxon>
        <taxon>Chordata</taxon>
        <taxon>Craniata</taxon>
        <taxon>Vertebrata</taxon>
        <taxon>Cyclostomata</taxon>
        <taxon>Myxini</taxon>
        <taxon>Myxiniformes</taxon>
        <taxon>Myxinidae</taxon>
        <taxon>Eptatretinae</taxon>
        <taxon>Eptatretus</taxon>
    </lineage>
</organism>
<reference evidence="2" key="1">
    <citation type="submission" date="2025-08" db="UniProtKB">
        <authorList>
            <consortium name="Ensembl"/>
        </authorList>
    </citation>
    <scope>IDENTIFICATION</scope>
</reference>
<sequence length="62" mass="7102">MAATMAVSVLTPHGRRQSVKVNANTLMLQVLLELLYDIPWVYLFIYLFSTKSFTNWSVRPAV</sequence>
<evidence type="ECO:0000313" key="2">
    <source>
        <dbReference type="Ensembl" id="ENSEBUP00000015215.1"/>
    </source>
</evidence>
<dbReference type="Gene3D" id="3.10.20.90">
    <property type="entry name" value="Phosphatidylinositol 3-kinase Catalytic Subunit, Chain A, domain 1"/>
    <property type="match status" value="1"/>
</dbReference>
<dbReference type="AlphaFoldDB" id="A0A8C4QIP7"/>
<proteinExistence type="predicted"/>
<name>A0A8C4QIP7_EPTBU</name>
<accession>A0A8C4QIP7</accession>